<evidence type="ECO:0000313" key="8">
    <source>
        <dbReference type="Proteomes" id="UP000009026"/>
    </source>
</evidence>
<dbReference type="SUPFAM" id="SSF52743">
    <property type="entry name" value="Subtilisin-like"/>
    <property type="match status" value="1"/>
</dbReference>
<keyword evidence="3 5" id="KW-0378">Hydrolase</keyword>
<keyword evidence="8" id="KW-1185">Reference proteome</keyword>
<dbReference type="InterPro" id="IPR000209">
    <property type="entry name" value="Peptidase_S8/S53_dom"/>
</dbReference>
<feature type="active site" description="Charge relay system" evidence="5">
    <location>
        <position position="172"/>
    </location>
</feature>
<sequence length="673" mass="70385">MVLAVGIGGAGHVAAAPTVSMDTVNAGAPVFRASGDTSTVRRDANGRTQYLVDLHDAATSRMPASAAPPSDGFSDAQDVTARHLVDDLRLDFGVLPTAMTSFVGRSFTAFLTTGQVARLRRDARVQRLTENGAVELSAVWTNTGTTPTTPWGVHAVGGPRVSSRSHTVYLLDTGAAPHSGLPFLDRLAAVPGQSPTGCYPHANHVAGIIGARATTVPSSVVGVSSGAAIVSVAVGRGGTATAGCSSGSDVADVALGLDLIYSRIRASGRVGIVNISMNSPHFNEGQTLGDKLRILATPNPAVGYPGAFIAQSAGNNHADACVYAYNATQVSDGIMVVGAIDDNGQPVAPLNGTNRFRNAPLADSEPGSNFGACVEIWAPGNVVRSTWSGNSYTHLSGTSMAAPHVAGVALHLAETQGLTTPAQIEQAVRAKRVTLPGSTATIPNLNLQGPFAQPTVELAVGDTAVGHFERFHTDTFAVRYDSLGAASCNVRAFRNGLAWFQLNNLLPKQTLSANTLAAGQYRWLVECTNASGTRRTSAEANATIRRAVTGVAWYVKSTSTGNVWQRFTGDPSVVNQNRFTWDAGTPMSYRYESIDADTCVVQSIGIQGFNRGGPELWNSGPYPTSLDFGTHVLPNPRTEPPPLGPHDQIRWRVECRNAAGSVMAATVHGTQSL</sequence>
<dbReference type="Gene3D" id="3.40.50.200">
    <property type="entry name" value="Peptidase S8/S53 domain"/>
    <property type="match status" value="1"/>
</dbReference>
<dbReference type="PANTHER" id="PTHR43806">
    <property type="entry name" value="PEPTIDASE S8"/>
    <property type="match status" value="1"/>
</dbReference>
<dbReference type="PRINTS" id="PR00723">
    <property type="entry name" value="SUBTILISIN"/>
</dbReference>
<evidence type="ECO:0000256" key="4">
    <source>
        <dbReference type="ARBA" id="ARBA00022825"/>
    </source>
</evidence>
<dbReference type="EMBL" id="CP012109">
    <property type="protein sequence ID" value="AKQ64521.1"/>
    <property type="molecule type" value="Genomic_DNA"/>
</dbReference>
<dbReference type="PROSITE" id="PS51892">
    <property type="entry name" value="SUBTILASE"/>
    <property type="match status" value="1"/>
</dbReference>
<evidence type="ECO:0000256" key="2">
    <source>
        <dbReference type="ARBA" id="ARBA00022670"/>
    </source>
</evidence>
<dbReference type="AlphaFoldDB" id="A0A0H4WMB8"/>
<dbReference type="InterPro" id="IPR050131">
    <property type="entry name" value="Peptidase_S8_subtilisin-like"/>
</dbReference>
<dbReference type="PATRIC" id="fig|1297742.4.peg.1451"/>
<dbReference type="GO" id="GO:0004252">
    <property type="term" value="F:serine-type endopeptidase activity"/>
    <property type="evidence" value="ECO:0007669"/>
    <property type="project" value="UniProtKB-UniRule"/>
</dbReference>
<dbReference type="InterPro" id="IPR036852">
    <property type="entry name" value="Peptidase_S8/S53_dom_sf"/>
</dbReference>
<organism evidence="7 8">
    <name type="scientific">Pseudomyxococcus hansupus</name>
    <dbReference type="NCBI Taxonomy" id="1297742"/>
    <lineage>
        <taxon>Bacteria</taxon>
        <taxon>Pseudomonadati</taxon>
        <taxon>Myxococcota</taxon>
        <taxon>Myxococcia</taxon>
        <taxon>Myxococcales</taxon>
        <taxon>Cystobacterineae</taxon>
        <taxon>Myxococcaceae</taxon>
        <taxon>Pseudomyxococcus</taxon>
    </lineage>
</organism>
<dbReference type="PROSITE" id="PS00138">
    <property type="entry name" value="SUBTILASE_SER"/>
    <property type="match status" value="1"/>
</dbReference>
<feature type="active site" description="Charge relay system" evidence="5">
    <location>
        <position position="399"/>
    </location>
</feature>
<dbReference type="InterPro" id="IPR023828">
    <property type="entry name" value="Peptidase_S8_Ser-AS"/>
</dbReference>
<dbReference type="Proteomes" id="UP000009026">
    <property type="component" value="Chromosome"/>
</dbReference>
<evidence type="ECO:0000256" key="5">
    <source>
        <dbReference type="PROSITE-ProRule" id="PRU01240"/>
    </source>
</evidence>
<name>A0A0H4WMB8_9BACT</name>
<accession>A0A0H4WMB8</accession>
<dbReference type="Pfam" id="PF00082">
    <property type="entry name" value="Peptidase_S8"/>
    <property type="match status" value="1"/>
</dbReference>
<dbReference type="PANTHER" id="PTHR43806:SF11">
    <property type="entry name" value="CEREVISIN-RELATED"/>
    <property type="match status" value="1"/>
</dbReference>
<dbReference type="eggNOG" id="COG1404">
    <property type="taxonomic scope" value="Bacteria"/>
</dbReference>
<evidence type="ECO:0000259" key="6">
    <source>
        <dbReference type="Pfam" id="PF00082"/>
    </source>
</evidence>
<dbReference type="GO" id="GO:0005615">
    <property type="term" value="C:extracellular space"/>
    <property type="evidence" value="ECO:0007669"/>
    <property type="project" value="TreeGrafter"/>
</dbReference>
<protein>
    <submittedName>
        <fullName evidence="7">Serine protease, subtilase family</fullName>
    </submittedName>
</protein>
<gene>
    <name evidence="7" type="ORF">A176_001433</name>
</gene>
<comment type="similarity">
    <text evidence="1 5">Belongs to the peptidase S8 family.</text>
</comment>
<feature type="active site" description="Charge relay system" evidence="5">
    <location>
        <position position="201"/>
    </location>
</feature>
<dbReference type="STRING" id="1297742.A176_001433"/>
<dbReference type="GO" id="GO:0006508">
    <property type="term" value="P:proteolysis"/>
    <property type="evidence" value="ECO:0007669"/>
    <property type="project" value="UniProtKB-KW"/>
</dbReference>
<feature type="domain" description="Peptidase S8/S53" evidence="6">
    <location>
        <begin position="192"/>
        <end position="429"/>
    </location>
</feature>
<dbReference type="InterPro" id="IPR015500">
    <property type="entry name" value="Peptidase_S8_subtilisin-rel"/>
</dbReference>
<keyword evidence="4 5" id="KW-0720">Serine protease</keyword>
<keyword evidence="2 5" id="KW-0645">Protease</keyword>
<evidence type="ECO:0000256" key="1">
    <source>
        <dbReference type="ARBA" id="ARBA00011073"/>
    </source>
</evidence>
<evidence type="ECO:0000256" key="3">
    <source>
        <dbReference type="ARBA" id="ARBA00022801"/>
    </source>
</evidence>
<proteinExistence type="inferred from homology"/>
<evidence type="ECO:0000313" key="7">
    <source>
        <dbReference type="EMBL" id="AKQ64521.1"/>
    </source>
</evidence>
<dbReference type="KEGG" id="mym:A176_001433"/>
<reference evidence="7 8" key="1">
    <citation type="journal article" date="2016" name="PLoS ONE">
        <title>Complete Genome Sequence and Comparative Genomics of a Novel Myxobacterium Myxococcus hansupus.</title>
        <authorList>
            <person name="Sharma G."/>
            <person name="Narwani T."/>
            <person name="Subramanian S."/>
        </authorList>
    </citation>
    <scope>NUCLEOTIDE SEQUENCE [LARGE SCALE GENOMIC DNA]</scope>
    <source>
        <strain evidence="8">mixupus</strain>
    </source>
</reference>